<dbReference type="HOGENOM" id="CLU_050252_2_0_1"/>
<evidence type="ECO:0000256" key="6">
    <source>
        <dbReference type="ARBA" id="ARBA00023242"/>
    </source>
</evidence>
<dbReference type="Proteomes" id="UP000000709">
    <property type="component" value="Unassembled WGS sequence"/>
</dbReference>
<comment type="function">
    <text evidence="1 7">Component of the RIX1 complex required for processing of ITS2 sequences from 35S pre-rRNA.</text>
</comment>
<evidence type="ECO:0000313" key="10">
    <source>
        <dbReference type="Proteomes" id="UP000000709"/>
    </source>
</evidence>
<dbReference type="GO" id="GO:0000792">
    <property type="term" value="C:heterochromatin"/>
    <property type="evidence" value="ECO:0007669"/>
    <property type="project" value="EnsemblFungi"/>
</dbReference>
<evidence type="ECO:0000256" key="1">
    <source>
        <dbReference type="ARBA" id="ARBA00002355"/>
    </source>
</evidence>
<dbReference type="GO" id="GO:0006267">
    <property type="term" value="P:pre-replicative complex assembly involved in nuclear cell cycle DNA replication"/>
    <property type="evidence" value="ECO:0007669"/>
    <property type="project" value="EnsemblFungi"/>
</dbReference>
<gene>
    <name evidence="9" type="ORF">SPAPADRAFT_54434</name>
</gene>
<dbReference type="GO" id="GO:0005829">
    <property type="term" value="C:cytosol"/>
    <property type="evidence" value="ECO:0007669"/>
    <property type="project" value="EnsemblFungi"/>
</dbReference>
<dbReference type="Gene3D" id="1.25.10.10">
    <property type="entry name" value="Leucine-rich Repeat Variant"/>
    <property type="match status" value="1"/>
</dbReference>
<proteinExistence type="inferred from homology"/>
<evidence type="ECO:0000256" key="4">
    <source>
        <dbReference type="ARBA" id="ARBA00011141"/>
    </source>
</evidence>
<name>G3AHW3_SPAPN</name>
<dbReference type="InParanoid" id="G3AHW3"/>
<comment type="subcellular location">
    <subcellularLocation>
        <location evidence="2 7">Nucleus</location>
    </subcellularLocation>
</comment>
<dbReference type="GO" id="GO:0000463">
    <property type="term" value="P:maturation of LSU-rRNA from tricistronic rRNA transcript (SSU-rRNA, 5.8S rRNA, LSU-rRNA)"/>
    <property type="evidence" value="ECO:0007669"/>
    <property type="project" value="EnsemblFungi"/>
</dbReference>
<dbReference type="GO" id="GO:0003682">
    <property type="term" value="F:chromatin binding"/>
    <property type="evidence" value="ECO:0007669"/>
    <property type="project" value="EnsemblFungi"/>
</dbReference>
<comment type="similarity">
    <text evidence="3 7">Belongs to the IPI1/TEX10 family.</text>
</comment>
<dbReference type="STRING" id="619300.G3AHW3"/>
<dbReference type="EMBL" id="GL996500">
    <property type="protein sequence ID" value="EGW34277.1"/>
    <property type="molecule type" value="Genomic_DNA"/>
</dbReference>
<dbReference type="OrthoDB" id="361362at2759"/>
<dbReference type="Pfam" id="PF12333">
    <property type="entry name" value="Ipi1_N"/>
    <property type="match status" value="1"/>
</dbReference>
<dbReference type="GO" id="GO:0000027">
    <property type="term" value="P:ribosomal large subunit assembly"/>
    <property type="evidence" value="ECO:0007669"/>
    <property type="project" value="EnsemblFungi"/>
</dbReference>
<dbReference type="eggNOG" id="KOG2149">
    <property type="taxonomic scope" value="Eukaryota"/>
</dbReference>
<evidence type="ECO:0000313" key="9">
    <source>
        <dbReference type="EMBL" id="EGW34277.1"/>
    </source>
</evidence>
<dbReference type="InterPro" id="IPR016024">
    <property type="entry name" value="ARM-type_fold"/>
</dbReference>
<dbReference type="GO" id="GO:0005654">
    <property type="term" value="C:nucleoplasm"/>
    <property type="evidence" value="ECO:0007669"/>
    <property type="project" value="EnsemblFungi"/>
</dbReference>
<dbReference type="SUPFAM" id="SSF48371">
    <property type="entry name" value="ARM repeat"/>
    <property type="match status" value="1"/>
</dbReference>
<evidence type="ECO:0000256" key="2">
    <source>
        <dbReference type="ARBA" id="ARBA00004123"/>
    </source>
</evidence>
<dbReference type="InterPro" id="IPR024679">
    <property type="entry name" value="Ipi1_N"/>
</dbReference>
<dbReference type="PANTHER" id="PTHR16056">
    <property type="entry name" value="REGULATOR OF MICROTUBULE DYNAMICS PROTEIN"/>
    <property type="match status" value="1"/>
</dbReference>
<dbReference type="FunCoup" id="G3AHW3">
    <property type="interactions" value="256"/>
</dbReference>
<feature type="domain" description="Pre-rRNA-processing protein Ipi1 N-terminal" evidence="8">
    <location>
        <begin position="135"/>
        <end position="231"/>
    </location>
</feature>
<reference evidence="9 10" key="1">
    <citation type="journal article" date="2011" name="Proc. Natl. Acad. Sci. U.S.A.">
        <title>Comparative genomics of xylose-fermenting fungi for enhanced biofuel production.</title>
        <authorList>
            <person name="Wohlbach D.J."/>
            <person name="Kuo A."/>
            <person name="Sato T.K."/>
            <person name="Potts K.M."/>
            <person name="Salamov A.A."/>
            <person name="LaButti K.M."/>
            <person name="Sun H."/>
            <person name="Clum A."/>
            <person name="Pangilinan J.L."/>
            <person name="Lindquist E.A."/>
            <person name="Lucas S."/>
            <person name="Lapidus A."/>
            <person name="Jin M."/>
            <person name="Gunawan C."/>
            <person name="Balan V."/>
            <person name="Dale B.E."/>
            <person name="Jeffries T.W."/>
            <person name="Zinkel R."/>
            <person name="Barry K.W."/>
            <person name="Grigoriev I.V."/>
            <person name="Gasch A.P."/>
        </authorList>
    </citation>
    <scope>NUCLEOTIDE SEQUENCE [LARGE SCALE GENOMIC DNA]</scope>
    <source>
        <strain evidence="10">NRRL Y-27907 / 11-Y1</strain>
    </source>
</reference>
<accession>G3AHW3</accession>
<dbReference type="OMA" id="CAGGWVK"/>
<evidence type="ECO:0000256" key="3">
    <source>
        <dbReference type="ARBA" id="ARBA00006427"/>
    </source>
</evidence>
<comment type="subunit">
    <text evidence="4">Component of the RIX1 complex, composed of IPI1, RIX1/IPI2 and IPI3 in a 1:2:2 stoichiometry. The complex interacts (via RIX1) with MDN1 (via its hexameric AAA ATPase ring) and the pre-60S ribosome particles.</text>
</comment>
<dbReference type="RefSeq" id="XP_007373861.1">
    <property type="nucleotide sequence ID" value="XM_007373799.1"/>
</dbReference>
<dbReference type="InterPro" id="IPR011989">
    <property type="entry name" value="ARM-like"/>
</dbReference>
<evidence type="ECO:0000256" key="5">
    <source>
        <dbReference type="ARBA" id="ARBA00022552"/>
    </source>
</evidence>
<dbReference type="PANTHER" id="PTHR16056:SF2">
    <property type="entry name" value="TESTIS-EXPRESSED PROTEIN 10"/>
    <property type="match status" value="1"/>
</dbReference>
<evidence type="ECO:0000256" key="7">
    <source>
        <dbReference type="RuleBase" id="RU368021"/>
    </source>
</evidence>
<protein>
    <recommendedName>
        <fullName evidence="7">Pre-rRNA-processing protein</fullName>
    </recommendedName>
</protein>
<keyword evidence="5 7" id="KW-0698">rRNA processing</keyword>
<organism evidence="10">
    <name type="scientific">Spathaspora passalidarum (strain NRRL Y-27907 / 11-Y1)</name>
    <dbReference type="NCBI Taxonomy" id="619300"/>
    <lineage>
        <taxon>Eukaryota</taxon>
        <taxon>Fungi</taxon>
        <taxon>Dikarya</taxon>
        <taxon>Ascomycota</taxon>
        <taxon>Saccharomycotina</taxon>
        <taxon>Pichiomycetes</taxon>
        <taxon>Debaryomycetaceae</taxon>
        <taxon>Spathaspora</taxon>
    </lineage>
</organism>
<sequence>MGSKKKKADKKKDFVKPKLKVGKTAAKPDNYTDTSFIAKTISLPNQSIAKVTSGTGSTNKSDIDLSHHLSLTKHHSSTTRKEVLIYIQQHLPSNPSTYSEILKTVIPLILDESQQVRTALIDLLKSIGDKQPGLLDLHLRSIILFILSAMTHIQPSIRHSSTKFLNILVDNCINSLVGSYFIKILKSFFSLMGWTLVNDKKQVSIAITTTSIEGSSKKARIGHLQVLRNLLQKSLFQEETLDIDIENIISIHPQSYRYIIPATPNPFASLKLFVNEMPKQKGDVSLGEDSYTVNDLDSISTEDLHTRRKIVVDVFKPPMVKHLNNLIKEGGDVGREANSCLLLLEDLSKAA</sequence>
<keyword evidence="7" id="KW-0690">Ribosome biogenesis</keyword>
<dbReference type="GeneID" id="18871860"/>
<dbReference type="GO" id="GO:0030174">
    <property type="term" value="P:regulation of DNA-templated DNA replication initiation"/>
    <property type="evidence" value="ECO:0007669"/>
    <property type="project" value="EnsemblFungi"/>
</dbReference>
<keyword evidence="10" id="KW-1185">Reference proteome</keyword>
<keyword evidence="6 7" id="KW-0539">Nucleus</keyword>
<dbReference type="GO" id="GO:0120330">
    <property type="term" value="C:rixosome complex"/>
    <property type="evidence" value="ECO:0007669"/>
    <property type="project" value="UniProtKB-UniRule"/>
</dbReference>
<evidence type="ECO:0000259" key="8">
    <source>
        <dbReference type="Pfam" id="PF12333"/>
    </source>
</evidence>
<dbReference type="KEGG" id="spaa:SPAPADRAFT_54434"/>
<dbReference type="AlphaFoldDB" id="G3AHW3"/>